<dbReference type="InterPro" id="IPR011990">
    <property type="entry name" value="TPR-like_helical_dom_sf"/>
</dbReference>
<dbReference type="RefSeq" id="WP_173413967.1">
    <property type="nucleotide sequence ID" value="NZ_CP054139.1"/>
</dbReference>
<dbReference type="Gene3D" id="1.25.40.10">
    <property type="entry name" value="Tetratricopeptide repeat domain"/>
    <property type="match status" value="1"/>
</dbReference>
<organism evidence="9 10">
    <name type="scientific">Mucilaginibacter mali</name>
    <dbReference type="NCBI Taxonomy" id="2740462"/>
    <lineage>
        <taxon>Bacteria</taxon>
        <taxon>Pseudomonadati</taxon>
        <taxon>Bacteroidota</taxon>
        <taxon>Sphingobacteriia</taxon>
        <taxon>Sphingobacteriales</taxon>
        <taxon>Sphingobacteriaceae</taxon>
        <taxon>Mucilaginibacter</taxon>
    </lineage>
</organism>
<gene>
    <name evidence="9" type="ORF">HQ865_05725</name>
</gene>
<dbReference type="AlphaFoldDB" id="A0A7D4TL78"/>
<dbReference type="Pfam" id="PF13424">
    <property type="entry name" value="TPR_12"/>
    <property type="match status" value="1"/>
</dbReference>
<dbReference type="SMART" id="SM00028">
    <property type="entry name" value="TPR"/>
    <property type="match status" value="4"/>
</dbReference>
<feature type="repeat" description="TPR" evidence="6">
    <location>
        <begin position="209"/>
        <end position="242"/>
    </location>
</feature>
<dbReference type="InterPro" id="IPR019734">
    <property type="entry name" value="TPR_rpt"/>
</dbReference>
<dbReference type="Proteomes" id="UP000505355">
    <property type="component" value="Chromosome"/>
</dbReference>
<dbReference type="GO" id="GO:0005737">
    <property type="term" value="C:cytoplasm"/>
    <property type="evidence" value="ECO:0007669"/>
    <property type="project" value="UniProtKB-SubCell"/>
</dbReference>
<dbReference type="PROSITE" id="PS51257">
    <property type="entry name" value="PROKAR_LIPOPROTEIN"/>
    <property type="match status" value="1"/>
</dbReference>
<keyword evidence="7" id="KW-0812">Transmembrane</keyword>
<feature type="signal peptide" evidence="8">
    <location>
        <begin position="1"/>
        <end position="19"/>
    </location>
</feature>
<dbReference type="KEGG" id="mmab:HQ865_05725"/>
<comment type="subcellular location">
    <subcellularLocation>
        <location evidence="1">Cytoplasm</location>
    </subcellularLocation>
</comment>
<dbReference type="PANTHER" id="PTHR46630:SF1">
    <property type="entry name" value="TETRATRICOPEPTIDE REPEAT PROTEIN 29"/>
    <property type="match status" value="1"/>
</dbReference>
<dbReference type="EMBL" id="CP054139">
    <property type="protein sequence ID" value="QKJ29273.1"/>
    <property type="molecule type" value="Genomic_DNA"/>
</dbReference>
<evidence type="ECO:0000256" key="5">
    <source>
        <dbReference type="ARBA" id="ARBA00038253"/>
    </source>
</evidence>
<sequence length="465" mass="53321">MTRSLKLAIVFFLALTVQACRQSIGVGGDKYHTTPNADSLLIKSLIAKGQKLRNGVVDSLPAVAWELESVSKFRDNKNGIVQAGILKAYYYWLTADYATAMKVTLEALDNAQKWKLTEPVPELYSIMANIHKENTNYDAAFKDCINGLKIARLNKDTSWTISLLGLHAMFTHGYYRKTHQPQNDHTSLKMQFEALKMAESQPKYEKMRIRFYNNIGQAYKELGKYDSALVYARKAVVLANKYNQPRSLTYSYNWLGEAYYYMGQHEKGVAFMDSAITLSRKANLPYRQMEIYEAMHWCYLYTKNYEPAIAALKRSVEMHDSLQIASNEKQIAELQLKYNIKNKDKQIASLWATNKDTNRKALWILIGLLVFVLFTGIILYQYRVIKHNNKLMQVNNAKLNDALLRIAHIQSHQVRQPLASIMGLINVIKANNYKASKEVLQNMDTVANELDERIRAVIKEAEKGD</sequence>
<proteinExistence type="inferred from homology"/>
<keyword evidence="4 6" id="KW-0802">TPR repeat</keyword>
<feature type="chain" id="PRO_5028799108" evidence="8">
    <location>
        <begin position="20"/>
        <end position="465"/>
    </location>
</feature>
<name>A0A7D4TL78_9SPHI</name>
<keyword evidence="3" id="KW-0677">Repeat</keyword>
<evidence type="ECO:0000256" key="4">
    <source>
        <dbReference type="ARBA" id="ARBA00022803"/>
    </source>
</evidence>
<evidence type="ECO:0000256" key="3">
    <source>
        <dbReference type="ARBA" id="ARBA00022737"/>
    </source>
</evidence>
<dbReference type="InterPro" id="IPR051476">
    <property type="entry name" value="Bac_ResReg_Asp_Phosphatase"/>
</dbReference>
<evidence type="ECO:0000313" key="10">
    <source>
        <dbReference type="Proteomes" id="UP000505355"/>
    </source>
</evidence>
<dbReference type="PANTHER" id="PTHR46630">
    <property type="entry name" value="TETRATRICOPEPTIDE REPEAT PROTEIN 29"/>
    <property type="match status" value="1"/>
</dbReference>
<keyword evidence="7" id="KW-0472">Membrane</keyword>
<keyword evidence="7" id="KW-1133">Transmembrane helix</keyword>
<dbReference type="SUPFAM" id="SSF48452">
    <property type="entry name" value="TPR-like"/>
    <property type="match status" value="1"/>
</dbReference>
<evidence type="ECO:0000313" key="9">
    <source>
        <dbReference type="EMBL" id="QKJ29273.1"/>
    </source>
</evidence>
<evidence type="ECO:0000256" key="6">
    <source>
        <dbReference type="PROSITE-ProRule" id="PRU00339"/>
    </source>
</evidence>
<evidence type="ECO:0000256" key="8">
    <source>
        <dbReference type="SAM" id="SignalP"/>
    </source>
</evidence>
<feature type="transmembrane region" description="Helical" evidence="7">
    <location>
        <begin position="361"/>
        <end position="382"/>
    </location>
</feature>
<reference evidence="9 10" key="1">
    <citation type="submission" date="2020-05" db="EMBL/GenBank/DDBJ databases">
        <title>Mucilaginibacter mali sp. nov.</title>
        <authorList>
            <person name="Kim H.S."/>
            <person name="Lee K.C."/>
            <person name="Suh M.K."/>
            <person name="Kim J.-S."/>
            <person name="Han K.-I."/>
            <person name="Eom M.K."/>
            <person name="Shin Y.K."/>
            <person name="Lee J.-S."/>
        </authorList>
    </citation>
    <scope>NUCLEOTIDE SEQUENCE [LARGE SCALE GENOMIC DNA]</scope>
    <source>
        <strain evidence="9 10">G2-14</strain>
    </source>
</reference>
<keyword evidence="8" id="KW-0732">Signal</keyword>
<keyword evidence="2" id="KW-0963">Cytoplasm</keyword>
<dbReference type="Pfam" id="PF13181">
    <property type="entry name" value="TPR_8"/>
    <property type="match status" value="1"/>
</dbReference>
<evidence type="ECO:0000256" key="1">
    <source>
        <dbReference type="ARBA" id="ARBA00004496"/>
    </source>
</evidence>
<comment type="similarity">
    <text evidence="5">Belongs to the Rap family.</text>
</comment>
<evidence type="ECO:0000256" key="2">
    <source>
        <dbReference type="ARBA" id="ARBA00022490"/>
    </source>
</evidence>
<keyword evidence="10" id="KW-1185">Reference proteome</keyword>
<accession>A0A7D4TL78</accession>
<protein>
    <submittedName>
        <fullName evidence="9">Tetratricopeptide repeat protein</fullName>
    </submittedName>
</protein>
<evidence type="ECO:0000256" key="7">
    <source>
        <dbReference type="SAM" id="Phobius"/>
    </source>
</evidence>
<dbReference type="PROSITE" id="PS50005">
    <property type="entry name" value="TPR"/>
    <property type="match status" value="1"/>
</dbReference>